<reference evidence="1 2" key="1">
    <citation type="journal article" date="2022" name="Nat. Ecol. Evol.">
        <title>A masculinizing supergene underlies an exaggerated male reproductive morph in a spider.</title>
        <authorList>
            <person name="Hendrickx F."/>
            <person name="De Corte Z."/>
            <person name="Sonet G."/>
            <person name="Van Belleghem S.M."/>
            <person name="Kostlbacher S."/>
            <person name="Vangestel C."/>
        </authorList>
    </citation>
    <scope>NUCLEOTIDE SEQUENCE [LARGE SCALE GENOMIC DNA]</scope>
    <source>
        <strain evidence="1">W744_W776</strain>
    </source>
</reference>
<keyword evidence="2" id="KW-1185">Reference proteome</keyword>
<evidence type="ECO:0000313" key="1">
    <source>
        <dbReference type="EMBL" id="KAG8193020.1"/>
    </source>
</evidence>
<gene>
    <name evidence="1" type="ORF">JTE90_028138</name>
</gene>
<dbReference type="Proteomes" id="UP000827092">
    <property type="component" value="Unassembled WGS sequence"/>
</dbReference>
<evidence type="ECO:0000313" key="2">
    <source>
        <dbReference type="Proteomes" id="UP000827092"/>
    </source>
</evidence>
<protein>
    <submittedName>
        <fullName evidence="1">Uncharacterized protein</fullName>
    </submittedName>
</protein>
<proteinExistence type="predicted"/>
<organism evidence="1 2">
    <name type="scientific">Oedothorax gibbosus</name>
    <dbReference type="NCBI Taxonomy" id="931172"/>
    <lineage>
        <taxon>Eukaryota</taxon>
        <taxon>Metazoa</taxon>
        <taxon>Ecdysozoa</taxon>
        <taxon>Arthropoda</taxon>
        <taxon>Chelicerata</taxon>
        <taxon>Arachnida</taxon>
        <taxon>Araneae</taxon>
        <taxon>Araneomorphae</taxon>
        <taxon>Entelegynae</taxon>
        <taxon>Araneoidea</taxon>
        <taxon>Linyphiidae</taxon>
        <taxon>Erigoninae</taxon>
        <taxon>Oedothorax</taxon>
    </lineage>
</organism>
<comment type="caution">
    <text evidence="1">The sequence shown here is derived from an EMBL/GenBank/DDBJ whole genome shotgun (WGS) entry which is preliminary data.</text>
</comment>
<dbReference type="AlphaFoldDB" id="A0AAV6V8G5"/>
<dbReference type="EMBL" id="JAFNEN010000132">
    <property type="protein sequence ID" value="KAG8193020.1"/>
    <property type="molecule type" value="Genomic_DNA"/>
</dbReference>
<accession>A0AAV6V8G5</accession>
<name>A0AAV6V8G5_9ARAC</name>
<sequence length="78" mass="9055">MRLQIEGSMPRSLILGLLRCFRKQTLVHIPGIQRPSISVPRKWYALMNSDDSPRTEIDLMVLPGTFLEVPMRLFNLLF</sequence>